<organism evidence="5 6">
    <name type="scientific">Aureococcus anophagefferens</name>
    <name type="common">Harmful bloom alga</name>
    <dbReference type="NCBI Taxonomy" id="44056"/>
    <lineage>
        <taxon>Eukaryota</taxon>
        <taxon>Sar</taxon>
        <taxon>Stramenopiles</taxon>
        <taxon>Ochrophyta</taxon>
        <taxon>Pelagophyceae</taxon>
        <taxon>Pelagomonadales</taxon>
        <taxon>Pelagomonadaceae</taxon>
        <taxon>Aureococcus</taxon>
    </lineage>
</organism>
<evidence type="ECO:0000256" key="3">
    <source>
        <dbReference type="ARBA" id="ARBA00022528"/>
    </source>
</evidence>
<protein>
    <submittedName>
        <fullName evidence="5">Chlorophyll A-B binding protein</fullName>
    </submittedName>
</protein>
<keyword evidence="6" id="KW-1185">Reference proteome</keyword>
<comment type="caution">
    <text evidence="5">The sequence shown here is derived from an EMBL/GenBank/DDBJ whole genome shotgun (WGS) entry which is preliminary data.</text>
</comment>
<evidence type="ECO:0000313" key="5">
    <source>
        <dbReference type="EMBL" id="KAK7233411.1"/>
    </source>
</evidence>
<sequence>MAAFVGYLAPEVYKFPGYLSKHDGIKFEDVPNGLNALTVSGFAGDFGWPYFGRQIQDPAEKASKLNMELQNGRAAMFGIMGLLMQGAPTAGVFIGPFAE</sequence>
<dbReference type="EMBL" id="JBBJCI010000360">
    <property type="protein sequence ID" value="KAK7233411.1"/>
    <property type="molecule type" value="Genomic_DNA"/>
</dbReference>
<reference evidence="5 6" key="1">
    <citation type="submission" date="2024-03" db="EMBL/GenBank/DDBJ databases">
        <title>Aureococcus anophagefferens CCMP1851 and Kratosvirus quantuckense: Draft genome of a second virus-susceptible host strain in the model system.</title>
        <authorList>
            <person name="Chase E."/>
            <person name="Truchon A.R."/>
            <person name="Schepens W."/>
            <person name="Wilhelm S.W."/>
        </authorList>
    </citation>
    <scope>NUCLEOTIDE SEQUENCE [LARGE SCALE GENOMIC DNA]</scope>
    <source>
        <strain evidence="5 6">CCMP1851</strain>
    </source>
</reference>
<evidence type="ECO:0000256" key="1">
    <source>
        <dbReference type="ARBA" id="ARBA00004229"/>
    </source>
</evidence>
<evidence type="ECO:0000313" key="6">
    <source>
        <dbReference type="Proteomes" id="UP001363151"/>
    </source>
</evidence>
<dbReference type="Gene3D" id="1.10.3460.10">
    <property type="entry name" value="Chlorophyll a/b binding protein domain"/>
    <property type="match status" value="1"/>
</dbReference>
<gene>
    <name evidence="5" type="ORF">SO694_00105030</name>
</gene>
<comment type="similarity">
    <text evidence="2">Belongs to the fucoxanthin chlorophyll protein family.</text>
</comment>
<accession>A0ABR1FMA2</accession>
<comment type="subcellular location">
    <subcellularLocation>
        <location evidence="1">Plastid</location>
        <location evidence="1">Chloroplast</location>
    </subcellularLocation>
</comment>
<keyword evidence="3" id="KW-0150">Chloroplast</keyword>
<dbReference type="Pfam" id="PF00504">
    <property type="entry name" value="Chloroa_b-bind"/>
    <property type="match status" value="1"/>
</dbReference>
<dbReference type="SUPFAM" id="SSF103511">
    <property type="entry name" value="Chlorophyll a-b binding protein"/>
    <property type="match status" value="1"/>
</dbReference>
<name>A0ABR1FMA2_AURAN</name>
<evidence type="ECO:0000256" key="4">
    <source>
        <dbReference type="ARBA" id="ARBA00022640"/>
    </source>
</evidence>
<dbReference type="Proteomes" id="UP001363151">
    <property type="component" value="Unassembled WGS sequence"/>
</dbReference>
<proteinExistence type="inferred from homology"/>
<dbReference type="InterPro" id="IPR022796">
    <property type="entry name" value="Chloroa_b-bind"/>
</dbReference>
<keyword evidence="4" id="KW-0934">Plastid</keyword>
<evidence type="ECO:0000256" key="2">
    <source>
        <dbReference type="ARBA" id="ARBA00005933"/>
    </source>
</evidence>